<organism evidence="3 4">
    <name type="scientific">Candidatus Halobonum tyrrellensis G22</name>
    <dbReference type="NCBI Taxonomy" id="1324957"/>
    <lineage>
        <taxon>Archaea</taxon>
        <taxon>Methanobacteriati</taxon>
        <taxon>Methanobacteriota</taxon>
        <taxon>Stenosarchaea group</taxon>
        <taxon>Halobacteria</taxon>
        <taxon>Halobacteriales</taxon>
        <taxon>Haloferacaceae</taxon>
        <taxon>Candidatus Halobonum</taxon>
    </lineage>
</organism>
<feature type="transmembrane region" description="Helical" evidence="1">
    <location>
        <begin position="85"/>
        <end position="105"/>
    </location>
</feature>
<feature type="transmembrane region" description="Helical" evidence="1">
    <location>
        <begin position="6"/>
        <end position="31"/>
    </location>
</feature>
<protein>
    <recommendedName>
        <fullName evidence="2">Copper resistance protein D domain-containing protein</fullName>
    </recommendedName>
</protein>
<proteinExistence type="predicted"/>
<dbReference type="Pfam" id="PF05425">
    <property type="entry name" value="CopD"/>
    <property type="match status" value="1"/>
</dbReference>
<dbReference type="AlphaFoldDB" id="V4GSK1"/>
<sequence>MPLALTLAYVLHTLFAGLWVGAVAFTAWKVVPAAKAGDATPESLAAVAGGLSTLTRVAALLFLATGGYMAATVYGSEGLFAPPRGHLVLTMLGLWIVMTGLVEVATSRIDDATAENKVRTGAREAGTLLTAAAGVGVVLLCIGGYLVAPPL</sequence>
<dbReference type="RefSeq" id="WP_023394779.1">
    <property type="nucleotide sequence ID" value="NZ_ASGZ01000035.1"/>
</dbReference>
<reference evidence="3 4" key="1">
    <citation type="journal article" date="2013" name="Genome Announc.">
        <title>Draft Genome Sequence of 'Candidatus Halobonum tyrrellensis' Strain G22, Isolated from the Hypersaline Waters of Lake Tyrrell, Australia.</title>
        <authorList>
            <person name="Ugalde J.A."/>
            <person name="Narasingarao P."/>
            <person name="Kuo S."/>
            <person name="Podell S."/>
            <person name="Allen E.E."/>
        </authorList>
    </citation>
    <scope>NUCLEOTIDE SEQUENCE [LARGE SCALE GENOMIC DNA]</scope>
    <source>
        <strain evidence="3 4">G22</strain>
    </source>
</reference>
<evidence type="ECO:0000256" key="1">
    <source>
        <dbReference type="SAM" id="Phobius"/>
    </source>
</evidence>
<dbReference type="InterPro" id="IPR008457">
    <property type="entry name" value="Cu-R_CopD_dom"/>
</dbReference>
<dbReference type="OrthoDB" id="340884at2157"/>
<dbReference type="GO" id="GO:0016020">
    <property type="term" value="C:membrane"/>
    <property type="evidence" value="ECO:0007669"/>
    <property type="project" value="InterPro"/>
</dbReference>
<keyword evidence="1" id="KW-1133">Transmembrane helix</keyword>
<keyword evidence="4" id="KW-1185">Reference proteome</keyword>
<gene>
    <name evidence="3" type="ORF">K933_10994</name>
</gene>
<name>V4GSK1_9EURY</name>
<evidence type="ECO:0000313" key="4">
    <source>
        <dbReference type="Proteomes" id="UP000017840"/>
    </source>
</evidence>
<keyword evidence="1" id="KW-0472">Membrane</keyword>
<dbReference type="Proteomes" id="UP000017840">
    <property type="component" value="Unassembled WGS sequence"/>
</dbReference>
<evidence type="ECO:0000313" key="3">
    <source>
        <dbReference type="EMBL" id="ESP88071.1"/>
    </source>
</evidence>
<dbReference type="EMBL" id="ASGZ01000035">
    <property type="protein sequence ID" value="ESP88071.1"/>
    <property type="molecule type" value="Genomic_DNA"/>
</dbReference>
<comment type="caution">
    <text evidence="3">The sequence shown here is derived from an EMBL/GenBank/DDBJ whole genome shotgun (WGS) entry which is preliminary data.</text>
</comment>
<evidence type="ECO:0000259" key="2">
    <source>
        <dbReference type="Pfam" id="PF05425"/>
    </source>
</evidence>
<dbReference type="eggNOG" id="arCOG04581">
    <property type="taxonomic scope" value="Archaea"/>
</dbReference>
<feature type="domain" description="Copper resistance protein D" evidence="2">
    <location>
        <begin position="46"/>
        <end position="143"/>
    </location>
</feature>
<feature type="transmembrane region" description="Helical" evidence="1">
    <location>
        <begin position="126"/>
        <end position="148"/>
    </location>
</feature>
<keyword evidence="1" id="KW-0812">Transmembrane</keyword>
<feature type="transmembrane region" description="Helical" evidence="1">
    <location>
        <begin position="43"/>
        <end position="65"/>
    </location>
</feature>
<accession>V4GSK1</accession>